<organism evidence="1 2">
    <name type="scientific">Schumannella luteola</name>
    <dbReference type="NCBI Taxonomy" id="472059"/>
    <lineage>
        <taxon>Bacteria</taxon>
        <taxon>Bacillati</taxon>
        <taxon>Actinomycetota</taxon>
        <taxon>Actinomycetes</taxon>
        <taxon>Micrococcales</taxon>
        <taxon>Microbacteriaceae</taxon>
        <taxon>Schumannella</taxon>
    </lineage>
</organism>
<dbReference type="Proteomes" id="UP000553888">
    <property type="component" value="Unassembled WGS sequence"/>
</dbReference>
<comment type="caution">
    <text evidence="1">The sequence shown here is derived from an EMBL/GenBank/DDBJ whole genome shotgun (WGS) entry which is preliminary data.</text>
</comment>
<proteinExistence type="predicted"/>
<evidence type="ECO:0000313" key="1">
    <source>
        <dbReference type="EMBL" id="NYG98474.1"/>
    </source>
</evidence>
<evidence type="ECO:0000313" key="2">
    <source>
        <dbReference type="Proteomes" id="UP000553888"/>
    </source>
</evidence>
<accession>A0A852YB06</accession>
<sequence>MTDLLAAVLDAHGGLDRWNRVARLEVSASLGGPFWASKGWPDVYRDQTIEVDARRFDIAFSPYPAAGQRSRMFTLGAAGAAPAQLPAPAERLQILDDAGAVLETRDDPRGSFPDPASRPEWDAIQTAYFTSCACWNYFTEPFVFTYPDVEVAEIAPWTEGDETWRRLAVTFPPHLPNHNPRQTFSYDDRFLLRRMDYHPEVTDSPIAHYTDEHREFGGLVFPTRRRVHVHDADGRANLDVTPITVDVDDIRVIEVDR</sequence>
<dbReference type="AlphaFoldDB" id="A0A852YB06"/>
<gene>
    <name evidence="1" type="ORF">BJ979_001100</name>
</gene>
<dbReference type="RefSeq" id="WP_179565956.1">
    <property type="nucleotide sequence ID" value="NZ_JACBZY010000001.1"/>
</dbReference>
<name>A0A852YB06_9MICO</name>
<keyword evidence="2" id="KW-1185">Reference proteome</keyword>
<protein>
    <submittedName>
        <fullName evidence="1">Uncharacterized protein</fullName>
    </submittedName>
</protein>
<reference evidence="1 2" key="1">
    <citation type="submission" date="2020-07" db="EMBL/GenBank/DDBJ databases">
        <title>Sequencing the genomes of 1000 actinobacteria strains.</title>
        <authorList>
            <person name="Klenk H.-P."/>
        </authorList>
    </citation>
    <scope>NUCLEOTIDE SEQUENCE [LARGE SCALE GENOMIC DNA]</scope>
    <source>
        <strain evidence="1 2">DSM 23141</strain>
    </source>
</reference>
<dbReference type="EMBL" id="JACBZY010000001">
    <property type="protein sequence ID" value="NYG98474.1"/>
    <property type="molecule type" value="Genomic_DNA"/>
</dbReference>